<dbReference type="EMBL" id="CVMT01000001">
    <property type="protein sequence ID" value="CRG83352.1"/>
    <property type="molecule type" value="Genomic_DNA"/>
</dbReference>
<feature type="chain" id="PRO_5006711045" description="DUF7907 domain-containing protein" evidence="1">
    <location>
        <begin position="21"/>
        <end position="173"/>
    </location>
</feature>
<dbReference type="InterPro" id="IPR057229">
    <property type="entry name" value="DUF7907"/>
</dbReference>
<evidence type="ECO:0000313" key="4">
    <source>
        <dbReference type="Proteomes" id="UP000054383"/>
    </source>
</evidence>
<feature type="domain" description="DUF7907" evidence="2">
    <location>
        <begin position="40"/>
        <end position="171"/>
    </location>
</feature>
<dbReference type="OMA" id="TRTITMF"/>
<sequence length="173" mass="18206">MRFTIASAASILAFAASVSAAPSPKSYLQASPDEYLSASIAIDGYTHYALLTDAKSATPAIVTATGGEVQADLSHISGKGVTGLLTLQDEEGFSGLKHAVFGNPAVMTATSGFNLEGPADNETLTLEKSQFTGWWACTAAVGVKQLYWSNWPTNSNLTGPPTCERVTLTRVWM</sequence>
<keyword evidence="4" id="KW-1185">Reference proteome</keyword>
<dbReference type="Proteomes" id="UP000054383">
    <property type="component" value="Unassembled WGS sequence"/>
</dbReference>
<feature type="signal peptide" evidence="1">
    <location>
        <begin position="1"/>
        <end position="20"/>
    </location>
</feature>
<proteinExistence type="predicted"/>
<name>A0A0U1LKQ3_TALIS</name>
<keyword evidence="1" id="KW-0732">Signal</keyword>
<dbReference type="Pfam" id="PF25484">
    <property type="entry name" value="DUF7907"/>
    <property type="match status" value="1"/>
</dbReference>
<gene>
    <name evidence="3" type="ORF">PISL3812_00703</name>
</gene>
<protein>
    <recommendedName>
        <fullName evidence="2">DUF7907 domain-containing protein</fullName>
    </recommendedName>
</protein>
<evidence type="ECO:0000256" key="1">
    <source>
        <dbReference type="SAM" id="SignalP"/>
    </source>
</evidence>
<evidence type="ECO:0000313" key="3">
    <source>
        <dbReference type="EMBL" id="CRG83352.1"/>
    </source>
</evidence>
<dbReference type="OrthoDB" id="4468168at2759"/>
<dbReference type="AlphaFoldDB" id="A0A0U1LKQ3"/>
<accession>A0A0U1LKQ3</accession>
<evidence type="ECO:0000259" key="2">
    <source>
        <dbReference type="Pfam" id="PF25484"/>
    </source>
</evidence>
<organism evidence="3 4">
    <name type="scientific">Talaromyces islandicus</name>
    <name type="common">Penicillium islandicum</name>
    <dbReference type="NCBI Taxonomy" id="28573"/>
    <lineage>
        <taxon>Eukaryota</taxon>
        <taxon>Fungi</taxon>
        <taxon>Dikarya</taxon>
        <taxon>Ascomycota</taxon>
        <taxon>Pezizomycotina</taxon>
        <taxon>Eurotiomycetes</taxon>
        <taxon>Eurotiomycetidae</taxon>
        <taxon>Eurotiales</taxon>
        <taxon>Trichocomaceae</taxon>
        <taxon>Talaromyces</taxon>
        <taxon>Talaromyces sect. Islandici</taxon>
    </lineage>
</organism>
<reference evidence="3 4" key="1">
    <citation type="submission" date="2015-04" db="EMBL/GenBank/DDBJ databases">
        <authorList>
            <person name="Syromyatnikov M.Y."/>
            <person name="Popov V.N."/>
        </authorList>
    </citation>
    <scope>NUCLEOTIDE SEQUENCE [LARGE SCALE GENOMIC DNA]</scope>
    <source>
        <strain evidence="3">WF-38-12</strain>
    </source>
</reference>